<dbReference type="Ensembl" id="ENSOMET00000028600.1">
    <property type="protein sequence ID" value="ENSOMEP00000019373.1"/>
    <property type="gene ID" value="ENSOMEG00000021192.1"/>
</dbReference>
<keyword evidence="10" id="KW-0804">Transcription</keyword>
<keyword evidence="4" id="KW-0479">Metal-binding</keyword>
<dbReference type="GO" id="GO:0008270">
    <property type="term" value="F:zinc ion binding"/>
    <property type="evidence" value="ECO:0007669"/>
    <property type="project" value="UniProtKB-KW"/>
</dbReference>
<dbReference type="FunFam" id="3.30.160.60:FF:000774">
    <property type="entry name" value="Zinc finger protein"/>
    <property type="match status" value="1"/>
</dbReference>
<evidence type="ECO:0000256" key="13">
    <source>
        <dbReference type="SAM" id="MobiDB-lite"/>
    </source>
</evidence>
<keyword evidence="5" id="KW-0677">Repeat</keyword>
<dbReference type="Gene3D" id="3.30.160.60">
    <property type="entry name" value="Classic Zinc Finger"/>
    <property type="match status" value="3"/>
</dbReference>
<evidence type="ECO:0000256" key="10">
    <source>
        <dbReference type="ARBA" id="ARBA00023163"/>
    </source>
</evidence>
<keyword evidence="7" id="KW-0862">Zinc</keyword>
<dbReference type="SUPFAM" id="SSF57667">
    <property type="entry name" value="beta-beta-alpha zinc fingers"/>
    <property type="match status" value="2"/>
</dbReference>
<feature type="compositionally biased region" description="Basic residues" evidence="13">
    <location>
        <begin position="157"/>
        <end position="169"/>
    </location>
</feature>
<feature type="compositionally biased region" description="Basic and acidic residues" evidence="13">
    <location>
        <begin position="67"/>
        <end position="77"/>
    </location>
</feature>
<feature type="compositionally biased region" description="Basic and acidic residues" evidence="13">
    <location>
        <begin position="146"/>
        <end position="156"/>
    </location>
</feature>
<dbReference type="PANTHER" id="PTHR23235:SF142">
    <property type="entry name" value="ZINC FINGER PROTEIN 384"/>
    <property type="match status" value="1"/>
</dbReference>
<dbReference type="Pfam" id="PF13912">
    <property type="entry name" value="zf-C2H2_6"/>
    <property type="match status" value="1"/>
</dbReference>
<sequence>MLESSKLSISPLKSHLPPDRQPAVEGQSETELSTIGNPLWRKPIVDEEQLDLKQETDTLMEIPFYGENDHNESDLNKQKSFSVTDSQDEEGNQHEESSSTTDEEIDPQIRDQKKRRQRSHIQSVESSHMSESQCDSDVRKKSKKKTSVEKHKQSPKEKRRSSVKAGKRKIIAHNVSPHMRAESDGRPYVCKDCGKRFDYSSKLTSHMRAHTREKPFCCQECDKSFSWISDLKKHMIIHTGEKPFVCQECDKSFYQLSNLKSHMRTHTGEKPFLSVTQNHVERIMALSIPSDIASASPASVFLTTL</sequence>
<evidence type="ECO:0000256" key="11">
    <source>
        <dbReference type="ARBA" id="ARBA00023242"/>
    </source>
</evidence>
<dbReference type="InterPro" id="IPR013087">
    <property type="entry name" value="Znf_C2H2_type"/>
</dbReference>
<evidence type="ECO:0000256" key="6">
    <source>
        <dbReference type="ARBA" id="ARBA00022771"/>
    </source>
</evidence>
<keyword evidence="9" id="KW-0238">DNA-binding</keyword>
<dbReference type="SMART" id="SM00355">
    <property type="entry name" value="ZnF_C2H2"/>
    <property type="match status" value="3"/>
</dbReference>
<reference evidence="15" key="2">
    <citation type="submission" date="2025-09" db="UniProtKB">
        <authorList>
            <consortium name="Ensembl"/>
        </authorList>
    </citation>
    <scope>IDENTIFICATION</scope>
</reference>
<dbReference type="GeneTree" id="ENSGT01150000286977"/>
<dbReference type="PROSITE" id="PS00028">
    <property type="entry name" value="ZINC_FINGER_C2H2_1"/>
    <property type="match status" value="3"/>
</dbReference>
<keyword evidence="16" id="KW-1185">Reference proteome</keyword>
<evidence type="ECO:0000313" key="16">
    <source>
        <dbReference type="Proteomes" id="UP000261560"/>
    </source>
</evidence>
<comment type="similarity">
    <text evidence="3">Belongs to the krueppel C2H2-type zinc-finger protein family.</text>
</comment>
<proteinExistence type="inferred from homology"/>
<name>A0A3B3CNB5_ORYME</name>
<evidence type="ECO:0000256" key="8">
    <source>
        <dbReference type="ARBA" id="ARBA00023015"/>
    </source>
</evidence>
<comment type="function">
    <text evidence="1">May be involved in transcriptional regulation.</text>
</comment>
<evidence type="ECO:0000313" key="15">
    <source>
        <dbReference type="Ensembl" id="ENSOMEP00000019373.1"/>
    </source>
</evidence>
<dbReference type="InterPro" id="IPR036236">
    <property type="entry name" value="Znf_C2H2_sf"/>
</dbReference>
<dbReference type="GO" id="GO:0000978">
    <property type="term" value="F:RNA polymerase II cis-regulatory region sequence-specific DNA binding"/>
    <property type="evidence" value="ECO:0007669"/>
    <property type="project" value="TreeGrafter"/>
</dbReference>
<evidence type="ECO:0000256" key="12">
    <source>
        <dbReference type="PROSITE-ProRule" id="PRU00042"/>
    </source>
</evidence>
<dbReference type="Pfam" id="PF00096">
    <property type="entry name" value="zf-C2H2"/>
    <property type="match status" value="2"/>
</dbReference>
<reference evidence="15" key="1">
    <citation type="submission" date="2025-08" db="UniProtKB">
        <authorList>
            <consortium name="Ensembl"/>
        </authorList>
    </citation>
    <scope>IDENTIFICATION</scope>
</reference>
<feature type="domain" description="C2H2-type" evidence="14">
    <location>
        <begin position="216"/>
        <end position="243"/>
    </location>
</feature>
<dbReference type="FunFam" id="3.30.160.60:FF:000478">
    <property type="entry name" value="Zinc finger protein 133"/>
    <property type="match status" value="1"/>
</dbReference>
<dbReference type="STRING" id="30732.ENSOMEP00000019373"/>
<dbReference type="Proteomes" id="UP000261560">
    <property type="component" value="Unplaced"/>
</dbReference>
<dbReference type="OMA" id="MRIKHNG"/>
<evidence type="ECO:0000256" key="7">
    <source>
        <dbReference type="ARBA" id="ARBA00022833"/>
    </source>
</evidence>
<keyword evidence="11" id="KW-0539">Nucleus</keyword>
<evidence type="ECO:0000256" key="9">
    <source>
        <dbReference type="ARBA" id="ARBA00023125"/>
    </source>
</evidence>
<protein>
    <recommendedName>
        <fullName evidence="14">C2H2-type domain-containing protein</fullName>
    </recommendedName>
</protein>
<dbReference type="PaxDb" id="30732-ENSOMEP00000019373"/>
<organism evidence="15 16">
    <name type="scientific">Oryzias melastigma</name>
    <name type="common">Marine medaka</name>
    <dbReference type="NCBI Taxonomy" id="30732"/>
    <lineage>
        <taxon>Eukaryota</taxon>
        <taxon>Metazoa</taxon>
        <taxon>Chordata</taxon>
        <taxon>Craniata</taxon>
        <taxon>Vertebrata</taxon>
        <taxon>Euteleostomi</taxon>
        <taxon>Actinopterygii</taxon>
        <taxon>Neopterygii</taxon>
        <taxon>Teleostei</taxon>
        <taxon>Neoteleostei</taxon>
        <taxon>Acanthomorphata</taxon>
        <taxon>Ovalentaria</taxon>
        <taxon>Atherinomorphae</taxon>
        <taxon>Beloniformes</taxon>
        <taxon>Adrianichthyidae</taxon>
        <taxon>Oryziinae</taxon>
        <taxon>Oryzias</taxon>
    </lineage>
</organism>
<keyword evidence="6 12" id="KW-0863">Zinc-finger</keyword>
<evidence type="ECO:0000256" key="2">
    <source>
        <dbReference type="ARBA" id="ARBA00004123"/>
    </source>
</evidence>
<evidence type="ECO:0000256" key="1">
    <source>
        <dbReference type="ARBA" id="ARBA00003767"/>
    </source>
</evidence>
<feature type="compositionally biased region" description="Polar residues" evidence="13">
    <location>
        <begin position="120"/>
        <end position="135"/>
    </location>
</feature>
<dbReference type="FunFam" id="3.30.160.60:FF:001005">
    <property type="entry name" value="Zinc finger protein 75A"/>
    <property type="match status" value="1"/>
</dbReference>
<keyword evidence="8" id="KW-0805">Transcription regulation</keyword>
<dbReference type="AlphaFoldDB" id="A0A3B3CNB5"/>
<feature type="domain" description="C2H2-type" evidence="14">
    <location>
        <begin position="244"/>
        <end position="271"/>
    </location>
</feature>
<evidence type="ECO:0000259" key="14">
    <source>
        <dbReference type="PROSITE" id="PS50157"/>
    </source>
</evidence>
<feature type="compositionally biased region" description="Polar residues" evidence="13">
    <location>
        <begin position="27"/>
        <end position="36"/>
    </location>
</feature>
<accession>A0A3B3CNB5</accession>
<feature type="region of interest" description="Disordered" evidence="13">
    <location>
        <begin position="1"/>
        <end position="169"/>
    </location>
</feature>
<dbReference type="PROSITE" id="PS50157">
    <property type="entry name" value="ZINC_FINGER_C2H2_2"/>
    <property type="match status" value="3"/>
</dbReference>
<dbReference type="GO" id="GO:0005634">
    <property type="term" value="C:nucleus"/>
    <property type="evidence" value="ECO:0007669"/>
    <property type="project" value="UniProtKB-SubCell"/>
</dbReference>
<evidence type="ECO:0000256" key="3">
    <source>
        <dbReference type="ARBA" id="ARBA00006991"/>
    </source>
</evidence>
<comment type="subcellular location">
    <subcellularLocation>
        <location evidence="2">Nucleus</location>
    </subcellularLocation>
</comment>
<evidence type="ECO:0000256" key="5">
    <source>
        <dbReference type="ARBA" id="ARBA00022737"/>
    </source>
</evidence>
<dbReference type="PANTHER" id="PTHR23235">
    <property type="entry name" value="KRUEPPEL-LIKE TRANSCRIPTION FACTOR"/>
    <property type="match status" value="1"/>
</dbReference>
<evidence type="ECO:0000256" key="4">
    <source>
        <dbReference type="ARBA" id="ARBA00022723"/>
    </source>
</evidence>
<feature type="domain" description="C2H2-type" evidence="14">
    <location>
        <begin position="188"/>
        <end position="215"/>
    </location>
</feature>
<dbReference type="GO" id="GO:0000981">
    <property type="term" value="F:DNA-binding transcription factor activity, RNA polymerase II-specific"/>
    <property type="evidence" value="ECO:0007669"/>
    <property type="project" value="TreeGrafter"/>
</dbReference>